<keyword evidence="1" id="KW-0472">Membrane</keyword>
<gene>
    <name evidence="2" type="ORF">MQE36_06545</name>
</gene>
<sequence length="141" mass="15665">MNQTNQKTSWWGRNWKWVLPTGGCLTVIILLVIFVGAIFFGANNLMKDSVPYKEAISKARQNGQLIELLGEPIEQEGMIQGHINFENGEGDIDIKVPLTGPKGEASLYVVGTKKGDTWTYSDVYVIIDSTGETIFLPENMN</sequence>
<evidence type="ECO:0000256" key="1">
    <source>
        <dbReference type="SAM" id="Phobius"/>
    </source>
</evidence>
<keyword evidence="1" id="KW-0812">Transmembrane</keyword>
<name>A0ABY3YQN3_9FLAO</name>
<organism evidence="2 3">
    <name type="scientific">Zhouia spongiae</name>
    <dbReference type="NCBI Taxonomy" id="2202721"/>
    <lineage>
        <taxon>Bacteria</taxon>
        <taxon>Pseudomonadati</taxon>
        <taxon>Bacteroidota</taxon>
        <taxon>Flavobacteriia</taxon>
        <taxon>Flavobacteriales</taxon>
        <taxon>Flavobacteriaceae</taxon>
        <taxon>Zhouia</taxon>
    </lineage>
</organism>
<dbReference type="Proteomes" id="UP000829476">
    <property type="component" value="Chromosome"/>
</dbReference>
<evidence type="ECO:0000313" key="2">
    <source>
        <dbReference type="EMBL" id="UNZ00002.1"/>
    </source>
</evidence>
<reference evidence="2 3" key="1">
    <citation type="journal article" date="2018" name="Int. J. Syst. Evol. Microbiol.">
        <title>Zhouia spongiae sp. nov., isolated from a marine sponge.</title>
        <authorList>
            <person name="Zhuang L."/>
            <person name="Lin B."/>
            <person name="Qin F."/>
            <person name="Luo L."/>
        </authorList>
    </citation>
    <scope>NUCLEOTIDE SEQUENCE [LARGE SCALE GENOMIC DNA]</scope>
    <source>
        <strain evidence="2 3">HN-Y44</strain>
    </source>
</reference>
<keyword evidence="1" id="KW-1133">Transmembrane helix</keyword>
<accession>A0ABY3YQN3</accession>
<dbReference type="RefSeq" id="WP_242938369.1">
    <property type="nucleotide sequence ID" value="NZ_CP094326.1"/>
</dbReference>
<dbReference type="InterPro" id="IPR014807">
    <property type="entry name" value="Coa1"/>
</dbReference>
<feature type="transmembrane region" description="Helical" evidence="1">
    <location>
        <begin position="17"/>
        <end position="40"/>
    </location>
</feature>
<dbReference type="Pfam" id="PF08695">
    <property type="entry name" value="Coa1"/>
    <property type="match status" value="1"/>
</dbReference>
<protein>
    <submittedName>
        <fullName evidence="2">Cytochrome c oxidase assembly factor 1 family protein</fullName>
    </submittedName>
</protein>
<keyword evidence="3" id="KW-1185">Reference proteome</keyword>
<dbReference type="EMBL" id="CP094326">
    <property type="protein sequence ID" value="UNZ00002.1"/>
    <property type="molecule type" value="Genomic_DNA"/>
</dbReference>
<evidence type="ECO:0000313" key="3">
    <source>
        <dbReference type="Proteomes" id="UP000829476"/>
    </source>
</evidence>
<proteinExistence type="predicted"/>